<keyword evidence="2" id="KW-1185">Reference proteome</keyword>
<dbReference type="EMBL" id="JAFBED010000006">
    <property type="protein sequence ID" value="MBM7621120.1"/>
    <property type="molecule type" value="Genomic_DNA"/>
</dbReference>
<dbReference type="Gene3D" id="3.30.460.10">
    <property type="entry name" value="Beta Polymerase, domain 2"/>
    <property type="match status" value="1"/>
</dbReference>
<reference evidence="1 2" key="1">
    <citation type="submission" date="2021-01" db="EMBL/GenBank/DDBJ databases">
        <title>Genomic Encyclopedia of Type Strains, Phase IV (KMG-IV): sequencing the most valuable type-strain genomes for metagenomic binning, comparative biology and taxonomic classification.</title>
        <authorList>
            <person name="Goeker M."/>
        </authorList>
    </citation>
    <scope>NUCLEOTIDE SEQUENCE [LARGE SCALE GENOMIC DNA]</scope>
    <source>
        <strain evidence="1 2">DSM 25879</strain>
    </source>
</reference>
<name>A0ABS2P2G6_9BACI</name>
<accession>A0ABS2P2G6</accession>
<dbReference type="RefSeq" id="WP_204417770.1">
    <property type="nucleotide sequence ID" value="NZ_JAFBED010000006.1"/>
</dbReference>
<organism evidence="1 2">
    <name type="scientific">Sutcliffiella tianshenii</name>
    <dbReference type="NCBI Taxonomy" id="1463404"/>
    <lineage>
        <taxon>Bacteria</taxon>
        <taxon>Bacillati</taxon>
        <taxon>Bacillota</taxon>
        <taxon>Bacilli</taxon>
        <taxon>Bacillales</taxon>
        <taxon>Bacillaceae</taxon>
        <taxon>Sutcliffiella</taxon>
    </lineage>
</organism>
<proteinExistence type="predicted"/>
<gene>
    <name evidence="1" type="ORF">JOC95_002993</name>
</gene>
<dbReference type="Pfam" id="PF04229">
    <property type="entry name" value="GrpB"/>
    <property type="match status" value="1"/>
</dbReference>
<evidence type="ECO:0000313" key="2">
    <source>
        <dbReference type="Proteomes" id="UP000737402"/>
    </source>
</evidence>
<dbReference type="Proteomes" id="UP000737402">
    <property type="component" value="Unassembled WGS sequence"/>
</dbReference>
<dbReference type="InterPro" id="IPR043519">
    <property type="entry name" value="NT_sf"/>
</dbReference>
<comment type="caution">
    <text evidence="1">The sequence shown here is derived from an EMBL/GenBank/DDBJ whole genome shotgun (WGS) entry which is preliminary data.</text>
</comment>
<dbReference type="PANTHER" id="PTHR34822">
    <property type="entry name" value="GRPB DOMAIN PROTEIN (AFU_ORTHOLOGUE AFUA_1G01530)"/>
    <property type="match status" value="1"/>
</dbReference>
<evidence type="ECO:0000313" key="1">
    <source>
        <dbReference type="EMBL" id="MBM7621120.1"/>
    </source>
</evidence>
<protein>
    <submittedName>
        <fullName evidence="1">GrpB-like predicted nucleotidyltransferase (UPF0157 family)</fullName>
    </submittedName>
</protein>
<dbReference type="SUPFAM" id="SSF81301">
    <property type="entry name" value="Nucleotidyltransferase"/>
    <property type="match status" value="1"/>
</dbReference>
<dbReference type="InterPro" id="IPR007344">
    <property type="entry name" value="GrpB/CoaE"/>
</dbReference>
<sequence>MDNSKEHTKIPVWAFETIEIKKPDPDWKYKGIREREELCILLSAFGVKQVEHIGSTSIPNLPAKPIIDLMASIPSLEPLNKIAETLKSHEWHYVPPELDKRPWRRFFVKVKNDKRIAHLQLMAEGEERWDQLIKFRNKLRTNSDLANEYGAIKSHLAQEYKSDRETYTAAKTEFINKVLHN</sequence>
<dbReference type="PANTHER" id="PTHR34822:SF1">
    <property type="entry name" value="GRPB FAMILY PROTEIN"/>
    <property type="match status" value="1"/>
</dbReference>